<reference evidence="1" key="1">
    <citation type="submission" date="2020-02" db="EMBL/GenBank/DDBJ databases">
        <authorList>
            <person name="Meier V. D."/>
        </authorList>
    </citation>
    <scope>NUCLEOTIDE SEQUENCE</scope>
    <source>
        <strain evidence="1">AVDCRST_MAG25</strain>
    </source>
</reference>
<dbReference type="EMBL" id="CADCVI010000234">
    <property type="protein sequence ID" value="CAA9492224.1"/>
    <property type="molecule type" value="Genomic_DNA"/>
</dbReference>
<protein>
    <submittedName>
        <fullName evidence="1">Uncharacterized protein</fullName>
    </submittedName>
</protein>
<gene>
    <name evidence="1" type="ORF">AVDCRST_MAG25-3404</name>
</gene>
<feature type="non-terminal residue" evidence="1">
    <location>
        <position position="72"/>
    </location>
</feature>
<sequence length="72" mass="7945">WRSPRRGRPVPALARRCGRRSTLPPPGGSPLSCAGPCRAFLPMPRSAVLWRAGSRRRLSPARRARRCGRQSG</sequence>
<dbReference type="AlphaFoldDB" id="A0A6J4SEW1"/>
<proteinExistence type="predicted"/>
<organism evidence="1">
    <name type="scientific">uncultured Rubrobacteraceae bacterium</name>
    <dbReference type="NCBI Taxonomy" id="349277"/>
    <lineage>
        <taxon>Bacteria</taxon>
        <taxon>Bacillati</taxon>
        <taxon>Actinomycetota</taxon>
        <taxon>Rubrobacteria</taxon>
        <taxon>Rubrobacterales</taxon>
        <taxon>Rubrobacteraceae</taxon>
        <taxon>environmental samples</taxon>
    </lineage>
</organism>
<name>A0A6J4SEW1_9ACTN</name>
<accession>A0A6J4SEW1</accession>
<evidence type="ECO:0000313" key="1">
    <source>
        <dbReference type="EMBL" id="CAA9492224.1"/>
    </source>
</evidence>
<feature type="non-terminal residue" evidence="1">
    <location>
        <position position="1"/>
    </location>
</feature>